<keyword evidence="9" id="KW-0368">Histidine biosynthesis</keyword>
<dbReference type="GO" id="GO:0006427">
    <property type="term" value="P:histidyl-tRNA aminoacylation"/>
    <property type="evidence" value="ECO:0007669"/>
    <property type="project" value="TreeGrafter"/>
</dbReference>
<comment type="subunit">
    <text evidence="5">Homodimer.</text>
</comment>
<gene>
    <name evidence="9" type="primary">hisZ</name>
    <name evidence="12" type="ORF">DNFV4_03624</name>
</gene>
<evidence type="ECO:0000256" key="2">
    <source>
        <dbReference type="ARBA" id="ARBA00004667"/>
    </source>
</evidence>
<dbReference type="Pfam" id="PF13393">
    <property type="entry name" value="tRNA-synt_His"/>
    <property type="match status" value="1"/>
</dbReference>
<dbReference type="PANTHER" id="PTHR43707:SF1">
    <property type="entry name" value="HISTIDINE--TRNA LIGASE, MITOCHONDRIAL-RELATED"/>
    <property type="match status" value="1"/>
</dbReference>
<protein>
    <recommendedName>
        <fullName evidence="6 9">ATP phosphoribosyltransferase regulatory subunit</fullName>
    </recommendedName>
</protein>
<proteinExistence type="inferred from homology"/>
<feature type="binding site" evidence="10">
    <location>
        <position position="275"/>
    </location>
    <ligand>
        <name>L-histidine</name>
        <dbReference type="ChEBI" id="CHEBI:57595"/>
    </ligand>
</feature>
<organism evidence="12 13">
    <name type="scientific">Nitrospira tepida</name>
    <dbReference type="NCBI Taxonomy" id="2973512"/>
    <lineage>
        <taxon>Bacteria</taxon>
        <taxon>Pseudomonadati</taxon>
        <taxon>Nitrospirota</taxon>
        <taxon>Nitrospiria</taxon>
        <taxon>Nitrospirales</taxon>
        <taxon>Nitrospiraceae</taxon>
        <taxon>Nitrospira</taxon>
    </lineage>
</organism>
<keyword evidence="13" id="KW-1185">Reference proteome</keyword>
<keyword evidence="12" id="KW-0328">Glycosyltransferase</keyword>
<comment type="function">
    <text evidence="8 9">Required for the first step of histidine biosynthesis. May allow the feedback regulation of ATP phosphoribosyltransferase activity by histidine.</text>
</comment>
<comment type="subcellular location">
    <subcellularLocation>
        <location evidence="1 9">Cytoplasm</location>
    </subcellularLocation>
</comment>
<evidence type="ECO:0000313" key="13">
    <source>
        <dbReference type="Proteomes" id="UP001179121"/>
    </source>
</evidence>
<dbReference type="PIRSF" id="PIRSF001549">
    <property type="entry name" value="His-tRNA_synth"/>
    <property type="match status" value="1"/>
</dbReference>
<feature type="binding site" evidence="10">
    <location>
        <begin position="279"/>
        <end position="280"/>
    </location>
    <ligand>
        <name>L-histidine</name>
        <dbReference type="ChEBI" id="CHEBI:57595"/>
    </ligand>
</feature>
<evidence type="ECO:0000256" key="6">
    <source>
        <dbReference type="ARBA" id="ARBA00020397"/>
    </source>
</evidence>
<dbReference type="RefSeq" id="WP_289270193.1">
    <property type="nucleotide sequence ID" value="NZ_OX365700.1"/>
</dbReference>
<dbReference type="CDD" id="cd00773">
    <property type="entry name" value="HisRS-like_core"/>
    <property type="match status" value="1"/>
</dbReference>
<feature type="binding site" evidence="10">
    <location>
        <position position="133"/>
    </location>
    <ligand>
        <name>L-histidine</name>
        <dbReference type="ChEBI" id="CHEBI:57595"/>
    </ligand>
</feature>
<dbReference type="EMBL" id="OX365700">
    <property type="protein sequence ID" value="CAI4033191.1"/>
    <property type="molecule type" value="Genomic_DNA"/>
</dbReference>
<keyword evidence="7 9" id="KW-0963">Cytoplasm</keyword>
<dbReference type="InterPro" id="IPR006195">
    <property type="entry name" value="aa-tRNA-synth_II"/>
</dbReference>
<dbReference type="HAMAP" id="MF_00125">
    <property type="entry name" value="HisZ"/>
    <property type="match status" value="1"/>
</dbReference>
<dbReference type="GO" id="GO:0000105">
    <property type="term" value="P:L-histidine biosynthetic process"/>
    <property type="evidence" value="ECO:0007669"/>
    <property type="project" value="UniProtKB-UniRule"/>
</dbReference>
<dbReference type="InterPro" id="IPR045864">
    <property type="entry name" value="aa-tRNA-synth_II/BPL/LPL"/>
</dbReference>
<evidence type="ECO:0000259" key="11">
    <source>
        <dbReference type="PROSITE" id="PS50862"/>
    </source>
</evidence>
<dbReference type="KEGG" id="nti:DNFV4_03624"/>
<evidence type="ECO:0000256" key="1">
    <source>
        <dbReference type="ARBA" id="ARBA00004496"/>
    </source>
</evidence>
<dbReference type="InterPro" id="IPR004516">
    <property type="entry name" value="HisRS/HisZ"/>
</dbReference>
<dbReference type="GO" id="GO:0016757">
    <property type="term" value="F:glycosyltransferase activity"/>
    <property type="evidence" value="ECO:0007669"/>
    <property type="project" value="UniProtKB-KW"/>
</dbReference>
<accession>A0AA86N206</accession>
<evidence type="ECO:0000256" key="10">
    <source>
        <dbReference type="PIRSR" id="PIRSR001549-1"/>
    </source>
</evidence>
<feature type="binding site" evidence="10">
    <location>
        <position position="129"/>
    </location>
    <ligand>
        <name>L-histidine</name>
        <dbReference type="ChEBI" id="CHEBI:57595"/>
    </ligand>
</feature>
<feature type="binding site" evidence="10">
    <location>
        <position position="115"/>
    </location>
    <ligand>
        <name>L-histidine</name>
        <dbReference type="ChEBI" id="CHEBI:57595"/>
    </ligand>
</feature>
<dbReference type="Proteomes" id="UP001179121">
    <property type="component" value="Chromosome"/>
</dbReference>
<dbReference type="AlphaFoldDB" id="A0AA86N206"/>
<evidence type="ECO:0000256" key="5">
    <source>
        <dbReference type="ARBA" id="ARBA00011738"/>
    </source>
</evidence>
<sequence>MLGPTTGRSLLPVGITTILPETARRVRQLEDALLATLGRWGYHEIILPTFEYLDVLSPGLQARAIEKGYQLTDRTTGRTLVLRPDATAQIARTVAMGMLGDRLPLRLAYRTTVFRYEPEHLGRDRELLQVGAELIGLPDMEADTEIIALMIECLRRIGVKSFKISLGHAGFLQGLLRRTGMGPAARKEAEHAAARKDIPKLEELLAKERIPSRRARAVLEAPGLYGREEVLERGRALAGRDRVVCAALDRLGAVYRALEESGFREHLLLDLGELRGLDYYDGIVFDVFAEGVGYELGGGGRYDHLLGRFGRMSPSTGFAFDVDRLFQVSEQIEISTSASEAEVLVVAPKSQASAMRRVAQLLRMRGVCAILGRPLAAGSRAIGDAIDEARRLGAIRLIFLGVPPTTPEQAVLIEPALLPLGAARMPSSVLTIAGARVLSVDTVADALTKAPRKS</sequence>
<dbReference type="InterPro" id="IPR004517">
    <property type="entry name" value="HisZ"/>
</dbReference>
<keyword evidence="9" id="KW-0028">Amino-acid biosynthesis</keyword>
<dbReference type="SUPFAM" id="SSF55681">
    <property type="entry name" value="Class II aaRS and biotin synthetases"/>
    <property type="match status" value="1"/>
</dbReference>
<dbReference type="GO" id="GO:0005737">
    <property type="term" value="C:cytoplasm"/>
    <property type="evidence" value="ECO:0007669"/>
    <property type="project" value="UniProtKB-SubCell"/>
</dbReference>
<evidence type="ECO:0000256" key="7">
    <source>
        <dbReference type="ARBA" id="ARBA00022490"/>
    </source>
</evidence>
<dbReference type="GO" id="GO:0004821">
    <property type="term" value="F:histidine-tRNA ligase activity"/>
    <property type="evidence" value="ECO:0007669"/>
    <property type="project" value="TreeGrafter"/>
</dbReference>
<dbReference type="InterPro" id="IPR041715">
    <property type="entry name" value="HisRS-like_core"/>
</dbReference>
<feature type="binding site" evidence="10">
    <location>
        <begin position="85"/>
        <end position="87"/>
    </location>
    <ligand>
        <name>L-histidine</name>
        <dbReference type="ChEBI" id="CHEBI:57595"/>
    </ligand>
</feature>
<comment type="similarity">
    <text evidence="3 9">Belongs to the class-II aminoacyl-tRNA synthetase family. HisZ subfamily.</text>
</comment>
<comment type="pathway">
    <text evidence="2 9">Amino-acid biosynthesis; L-histidine biosynthesis; L-histidine from 5-phospho-alpha-D-ribose 1-diphosphate: step 1/9.</text>
</comment>
<dbReference type="PANTHER" id="PTHR43707">
    <property type="entry name" value="HISTIDYL-TRNA SYNTHETASE"/>
    <property type="match status" value="1"/>
</dbReference>
<evidence type="ECO:0000313" key="12">
    <source>
        <dbReference type="EMBL" id="CAI4033191.1"/>
    </source>
</evidence>
<evidence type="ECO:0000256" key="3">
    <source>
        <dbReference type="ARBA" id="ARBA00005539"/>
    </source>
</evidence>
<dbReference type="NCBIfam" id="TIGR00443">
    <property type="entry name" value="hisZ_biosyn_reg"/>
    <property type="match status" value="1"/>
</dbReference>
<evidence type="ECO:0000256" key="4">
    <source>
        <dbReference type="ARBA" id="ARBA00011496"/>
    </source>
</evidence>
<evidence type="ECO:0000256" key="8">
    <source>
        <dbReference type="ARBA" id="ARBA00025246"/>
    </source>
</evidence>
<comment type="miscellaneous">
    <text evidence="9">This function is generally fulfilled by the C-terminal part of HisG, which is missing in some bacteria such as this one.</text>
</comment>
<dbReference type="PROSITE" id="PS50862">
    <property type="entry name" value="AA_TRNA_LIGASE_II"/>
    <property type="match status" value="1"/>
</dbReference>
<dbReference type="Gene3D" id="3.30.930.10">
    <property type="entry name" value="Bira Bifunctional Protein, Domain 2"/>
    <property type="match status" value="1"/>
</dbReference>
<keyword evidence="12" id="KW-0808">Transferase</keyword>
<feature type="domain" description="Aminoacyl-transfer RNA synthetases class-II family profile" evidence="11">
    <location>
        <begin position="39"/>
        <end position="348"/>
    </location>
</feature>
<reference evidence="12" key="1">
    <citation type="submission" date="2022-10" db="EMBL/GenBank/DDBJ databases">
        <authorList>
            <person name="Koch H."/>
        </authorList>
    </citation>
    <scope>NUCLEOTIDE SEQUENCE</scope>
    <source>
        <strain evidence="12">DNF</strain>
    </source>
</reference>
<name>A0AA86N206_9BACT</name>
<evidence type="ECO:0000256" key="9">
    <source>
        <dbReference type="HAMAP-Rule" id="MF_00125"/>
    </source>
</evidence>
<comment type="subunit">
    <text evidence="4 9">Heteromultimer composed of HisG and HisZ subunits.</text>
</comment>